<comment type="similarity">
    <text evidence="2 7">Belongs to the ExbD/TolR family.</text>
</comment>
<protein>
    <submittedName>
        <fullName evidence="9">Biopolymer transporter ExbD</fullName>
    </submittedName>
</protein>
<organism evidence="9 10">
    <name type="scientific">Segatella salivae</name>
    <dbReference type="NCBI Taxonomy" id="228604"/>
    <lineage>
        <taxon>Bacteria</taxon>
        <taxon>Pseudomonadati</taxon>
        <taxon>Bacteroidota</taxon>
        <taxon>Bacteroidia</taxon>
        <taxon>Bacteroidales</taxon>
        <taxon>Prevotellaceae</taxon>
        <taxon>Segatella</taxon>
    </lineage>
</organism>
<keyword evidence="7" id="KW-0653">Protein transport</keyword>
<gene>
    <name evidence="9" type="ORF">KZY68_11210</name>
</gene>
<comment type="caution">
    <text evidence="9">The sequence shown here is derived from an EMBL/GenBank/DDBJ whole genome shotgun (WGS) entry which is preliminary data.</text>
</comment>
<dbReference type="GO" id="GO:0015031">
    <property type="term" value="P:protein transport"/>
    <property type="evidence" value="ECO:0007669"/>
    <property type="project" value="UniProtKB-KW"/>
</dbReference>
<dbReference type="AlphaFoldDB" id="A0AAW4NSB9"/>
<evidence type="ECO:0000256" key="1">
    <source>
        <dbReference type="ARBA" id="ARBA00004162"/>
    </source>
</evidence>
<name>A0AAW4NSB9_9BACT</name>
<keyword evidence="6 8" id="KW-0472">Membrane</keyword>
<keyword evidence="4 7" id="KW-0812">Transmembrane</keyword>
<feature type="transmembrane region" description="Helical" evidence="8">
    <location>
        <begin position="12"/>
        <end position="33"/>
    </location>
</feature>
<keyword evidence="3" id="KW-1003">Cell membrane</keyword>
<sequence length="157" mass="17867">MSMFRHHSHEMPGLNTASLPDLIFSVLFFFMIVTHMRKETLKVQYRVPQGTELTRLTKKSAVSYIHIGRPTNAHYPAKALIFDGSCIQLNDKYVTPREIIDYISAEKSSLSPEDQQLMTVSIKADKATKMSVINEVKQALRQAKALKINYSAIETKH</sequence>
<dbReference type="Proteomes" id="UP001196873">
    <property type="component" value="Unassembled WGS sequence"/>
</dbReference>
<evidence type="ECO:0000313" key="10">
    <source>
        <dbReference type="Proteomes" id="UP001196873"/>
    </source>
</evidence>
<comment type="subcellular location">
    <subcellularLocation>
        <location evidence="1">Cell membrane</location>
        <topology evidence="1">Single-pass membrane protein</topology>
    </subcellularLocation>
    <subcellularLocation>
        <location evidence="7">Cell membrane</location>
        <topology evidence="7">Single-pass type II membrane protein</topology>
    </subcellularLocation>
</comment>
<dbReference type="GO" id="GO:0005886">
    <property type="term" value="C:plasma membrane"/>
    <property type="evidence" value="ECO:0007669"/>
    <property type="project" value="UniProtKB-SubCell"/>
</dbReference>
<evidence type="ECO:0000256" key="5">
    <source>
        <dbReference type="ARBA" id="ARBA00022989"/>
    </source>
</evidence>
<keyword evidence="5 8" id="KW-1133">Transmembrane helix</keyword>
<accession>A0AAW4NSB9</accession>
<dbReference type="Pfam" id="PF02472">
    <property type="entry name" value="ExbD"/>
    <property type="match status" value="1"/>
</dbReference>
<reference evidence="9" key="1">
    <citation type="submission" date="2021-07" db="EMBL/GenBank/DDBJ databases">
        <title>Genomic diversity and antimicrobial resistance of Prevotella spp. isolated from chronic lung disease airways.</title>
        <authorList>
            <person name="Webb K.A."/>
            <person name="Olagoke O.S."/>
            <person name="Baird T."/>
            <person name="Neill J."/>
            <person name="Pham A."/>
            <person name="Wells T.J."/>
            <person name="Ramsay K.A."/>
            <person name="Bell S.C."/>
            <person name="Sarovich D.S."/>
            <person name="Price E.P."/>
        </authorList>
    </citation>
    <scope>NUCLEOTIDE SEQUENCE</scope>
    <source>
        <strain evidence="9">SCHI0047.S.3</strain>
    </source>
</reference>
<evidence type="ECO:0000256" key="7">
    <source>
        <dbReference type="RuleBase" id="RU003879"/>
    </source>
</evidence>
<evidence type="ECO:0000256" key="2">
    <source>
        <dbReference type="ARBA" id="ARBA00005811"/>
    </source>
</evidence>
<evidence type="ECO:0000313" key="9">
    <source>
        <dbReference type="EMBL" id="MBW4866555.1"/>
    </source>
</evidence>
<keyword evidence="7" id="KW-0813">Transport</keyword>
<dbReference type="RefSeq" id="WP_007134292.1">
    <property type="nucleotide sequence ID" value="NZ_CABKPN010000001.1"/>
</dbReference>
<evidence type="ECO:0000256" key="6">
    <source>
        <dbReference type="ARBA" id="ARBA00023136"/>
    </source>
</evidence>
<evidence type="ECO:0000256" key="3">
    <source>
        <dbReference type="ARBA" id="ARBA00022475"/>
    </source>
</evidence>
<evidence type="ECO:0000256" key="8">
    <source>
        <dbReference type="SAM" id="Phobius"/>
    </source>
</evidence>
<dbReference type="EMBL" id="JAHXRF010000018">
    <property type="protein sequence ID" value="MBW4866555.1"/>
    <property type="molecule type" value="Genomic_DNA"/>
</dbReference>
<dbReference type="GO" id="GO:0022857">
    <property type="term" value="F:transmembrane transporter activity"/>
    <property type="evidence" value="ECO:0007669"/>
    <property type="project" value="InterPro"/>
</dbReference>
<evidence type="ECO:0000256" key="4">
    <source>
        <dbReference type="ARBA" id="ARBA00022692"/>
    </source>
</evidence>
<proteinExistence type="inferred from homology"/>
<dbReference type="InterPro" id="IPR003400">
    <property type="entry name" value="ExbD"/>
</dbReference>